<feature type="domain" description="G" evidence="1">
    <location>
        <begin position="43"/>
        <end position="172"/>
    </location>
</feature>
<dbReference type="InParanoid" id="A0A1B7MX71"/>
<dbReference type="Proteomes" id="UP000092154">
    <property type="component" value="Unassembled WGS sequence"/>
</dbReference>
<dbReference type="AlphaFoldDB" id="A0A1B7MX71"/>
<dbReference type="PROSITE" id="PS00675">
    <property type="entry name" value="SIGMA54_INTERACT_1"/>
    <property type="match status" value="1"/>
</dbReference>
<evidence type="ECO:0000313" key="3">
    <source>
        <dbReference type="Proteomes" id="UP000092154"/>
    </source>
</evidence>
<feature type="non-terminal residue" evidence="2">
    <location>
        <position position="234"/>
    </location>
</feature>
<dbReference type="InterPro" id="IPR027417">
    <property type="entry name" value="P-loop_NTPase"/>
</dbReference>
<dbReference type="GO" id="GO:0005525">
    <property type="term" value="F:GTP binding"/>
    <property type="evidence" value="ECO:0007669"/>
    <property type="project" value="InterPro"/>
</dbReference>
<dbReference type="Gene3D" id="3.40.50.300">
    <property type="entry name" value="P-loop containing nucleotide triphosphate hydrolases"/>
    <property type="match status" value="1"/>
</dbReference>
<proteinExistence type="predicted"/>
<keyword evidence="3" id="KW-1185">Reference proteome</keyword>
<organism evidence="2 3">
    <name type="scientific">Rhizopogon vinicolor AM-OR11-026</name>
    <dbReference type="NCBI Taxonomy" id="1314800"/>
    <lineage>
        <taxon>Eukaryota</taxon>
        <taxon>Fungi</taxon>
        <taxon>Dikarya</taxon>
        <taxon>Basidiomycota</taxon>
        <taxon>Agaricomycotina</taxon>
        <taxon>Agaricomycetes</taxon>
        <taxon>Agaricomycetidae</taxon>
        <taxon>Boletales</taxon>
        <taxon>Suillineae</taxon>
        <taxon>Rhizopogonaceae</taxon>
        <taxon>Rhizopogon</taxon>
    </lineage>
</organism>
<dbReference type="SUPFAM" id="SSF52540">
    <property type="entry name" value="P-loop containing nucleoside triphosphate hydrolases"/>
    <property type="match status" value="1"/>
</dbReference>
<dbReference type="CDD" id="cd00882">
    <property type="entry name" value="Ras_like_GTPase"/>
    <property type="match status" value="1"/>
</dbReference>
<accession>A0A1B7MX71</accession>
<dbReference type="Pfam" id="PF01926">
    <property type="entry name" value="MMR_HSR1"/>
    <property type="match status" value="1"/>
</dbReference>
<dbReference type="STRING" id="1314800.A0A1B7MX71"/>
<dbReference type="EMBL" id="KV448366">
    <property type="protein sequence ID" value="OAX37199.1"/>
    <property type="molecule type" value="Genomic_DNA"/>
</dbReference>
<dbReference type="InterPro" id="IPR025662">
    <property type="entry name" value="Sigma_54_int_dom_ATP-bd_1"/>
</dbReference>
<name>A0A1B7MX71_9AGAM</name>
<gene>
    <name evidence="2" type="ORF">K503DRAFT_693740</name>
</gene>
<dbReference type="InterPro" id="IPR006073">
    <property type="entry name" value="GTP-bd"/>
</dbReference>
<dbReference type="OrthoDB" id="8954335at2759"/>
<evidence type="ECO:0000259" key="1">
    <source>
        <dbReference type="Pfam" id="PF01926"/>
    </source>
</evidence>
<sequence length="234" mass="26052">MSLYAERGLSTVGGVWLFLSIKLTLNQNHYAATGVKETSHHCNVVIFGETGAGKSSVVNLITGGRVPQAVSPDALGCTAEITVYDHDISSEKKVLKVKLFDTPGLGEGSEGTVPADEAQRILKKLLQKLKEQDGIHLFVYCVRATRKASALSRNYNLFHSKFKEVPIVLVVTGLENQEPRMEHWWTTNENFFSEQRMTFAGHACITALILRDDDSEKLKERYSQSHITVCELIE</sequence>
<protein>
    <recommendedName>
        <fullName evidence="1">G domain-containing protein</fullName>
    </recommendedName>
</protein>
<evidence type="ECO:0000313" key="2">
    <source>
        <dbReference type="EMBL" id="OAX37199.1"/>
    </source>
</evidence>
<reference evidence="2 3" key="1">
    <citation type="submission" date="2016-06" db="EMBL/GenBank/DDBJ databases">
        <title>Comparative genomics of the ectomycorrhizal sister species Rhizopogon vinicolor and Rhizopogon vesiculosus (Basidiomycota: Boletales) reveals a divergence of the mating type B locus.</title>
        <authorList>
            <consortium name="DOE Joint Genome Institute"/>
            <person name="Mujic A.B."/>
            <person name="Kuo A."/>
            <person name="Tritt A."/>
            <person name="Lipzen A."/>
            <person name="Chen C."/>
            <person name="Johnson J."/>
            <person name="Sharma A."/>
            <person name="Barry K."/>
            <person name="Grigoriev I.V."/>
            <person name="Spatafora J.W."/>
        </authorList>
    </citation>
    <scope>NUCLEOTIDE SEQUENCE [LARGE SCALE GENOMIC DNA]</scope>
    <source>
        <strain evidence="2 3">AM-OR11-026</strain>
    </source>
</reference>